<gene>
    <name evidence="1" type="ORF">CBF36_07790</name>
</gene>
<dbReference type="Proteomes" id="UP000288490">
    <property type="component" value="Unassembled WGS sequence"/>
</dbReference>
<organism evidence="1 2">
    <name type="scientific">Vagococcus bubulae</name>
    <dbReference type="NCBI Taxonomy" id="1977868"/>
    <lineage>
        <taxon>Bacteria</taxon>
        <taxon>Bacillati</taxon>
        <taxon>Bacillota</taxon>
        <taxon>Bacilli</taxon>
        <taxon>Lactobacillales</taxon>
        <taxon>Enterococcaceae</taxon>
        <taxon>Vagococcus</taxon>
    </lineage>
</organism>
<dbReference type="OrthoDB" id="2146259at2"/>
<comment type="caution">
    <text evidence="1">The sequence shown here is derived from an EMBL/GenBank/DDBJ whole genome shotgun (WGS) entry which is preliminary data.</text>
</comment>
<proteinExistence type="predicted"/>
<dbReference type="SUPFAM" id="SSF159121">
    <property type="entry name" value="BC4932-like"/>
    <property type="match status" value="1"/>
</dbReference>
<dbReference type="RefSeq" id="WP_125957890.1">
    <property type="nucleotide sequence ID" value="NZ_JAQEJV010000012.1"/>
</dbReference>
<evidence type="ECO:0000313" key="1">
    <source>
        <dbReference type="EMBL" id="RST93107.1"/>
    </source>
</evidence>
<dbReference type="Gene3D" id="2.40.50.480">
    <property type="match status" value="1"/>
</dbReference>
<name>A0A429ZHG9_9ENTE</name>
<evidence type="ECO:0000313" key="2">
    <source>
        <dbReference type="Proteomes" id="UP000288490"/>
    </source>
</evidence>
<reference evidence="1 2" key="1">
    <citation type="submission" date="2017-05" db="EMBL/GenBank/DDBJ databases">
        <title>Vagococcus spp. assemblies.</title>
        <authorList>
            <person name="Gulvik C.A."/>
        </authorList>
    </citation>
    <scope>NUCLEOTIDE SEQUENCE [LARGE SCALE GENOMIC DNA]</scope>
    <source>
        <strain evidence="1 2">SS1994</strain>
    </source>
</reference>
<dbReference type="Pfam" id="PF06486">
    <property type="entry name" value="DUF1093"/>
    <property type="match status" value="1"/>
</dbReference>
<dbReference type="EMBL" id="NGJT01000013">
    <property type="protein sequence ID" value="RST93107.1"/>
    <property type="molecule type" value="Genomic_DNA"/>
</dbReference>
<accession>A0A429ZHG9</accession>
<protein>
    <recommendedName>
        <fullName evidence="3">DUF1093 domain-containing protein</fullName>
    </recommendedName>
</protein>
<dbReference type="InterPro" id="IPR036166">
    <property type="entry name" value="YxeA-like_sf"/>
</dbReference>
<sequence>MAKKIILVVALVLIVIFGYKGYEYYTTTYKGDVAYAKVPEEVPTVEDTKDDTGQVIAGSKSYKYDFDFVKEDGTVQKMDYELSGDNVTPFKPGSYVKVSLSKKRVVSGPNDVAKSDIPKTVLDKLDK</sequence>
<evidence type="ECO:0008006" key="3">
    <source>
        <dbReference type="Google" id="ProtNLM"/>
    </source>
</evidence>
<keyword evidence="2" id="KW-1185">Reference proteome</keyword>
<dbReference type="AlphaFoldDB" id="A0A429ZHG9"/>
<dbReference type="InterPro" id="IPR006542">
    <property type="entry name" value="DUF1093"/>
</dbReference>